<dbReference type="PANTHER" id="PTHR12526:SF637">
    <property type="entry name" value="GLYCOSYLTRANSFERASE EPSF-RELATED"/>
    <property type="match status" value="1"/>
</dbReference>
<dbReference type="SUPFAM" id="SSF53756">
    <property type="entry name" value="UDP-Glycosyltransferase/glycogen phosphorylase"/>
    <property type="match status" value="1"/>
</dbReference>
<keyword evidence="4" id="KW-1185">Reference proteome</keyword>
<dbReference type="Pfam" id="PF00534">
    <property type="entry name" value="Glycos_transf_1"/>
    <property type="match status" value="1"/>
</dbReference>
<sequence length="394" mass="43346">MKILLVIPGIGDVYGGTSKVAIEFAQALGKLGIDIDIVTTNANGLEDLDVPLRTWLNQGLYRLQYFPRWHIGDYKLSTSLTKWLFKNVASYDLVHTIAVFSYPVSITHLACKINRVPYINSPHGMLEPWALSHKSWKKKLYYSLIEKAALDNASAIQMLNQAEAQNAEPLHLKAPLVTVPNGINCQEFQLQHNPKAFYEQFPHTRDKALILFLGRIDPKKGLDLLAPAFAKALSKFSNAHLIVAGPDSIGFLPTVQNYFAEEGCLNAVTFTGMLTGAMKYAALAAASIYVAPSYSEGFSMSVLEAMASGLPCVITKGCNFPEAANNQAALVVDIESSAIANALIDCLSNPEQAKIMGERARQLVFEKYTWDKVACQMQEVYSCLLQHQPVMAIS</sequence>
<dbReference type="InterPro" id="IPR028098">
    <property type="entry name" value="Glyco_trans_4-like_N"/>
</dbReference>
<dbReference type="AlphaFoldDB" id="A0A433VET6"/>
<comment type="caution">
    <text evidence="3">The sequence shown here is derived from an EMBL/GenBank/DDBJ whole genome shotgun (WGS) entry which is preliminary data.</text>
</comment>
<keyword evidence="3" id="KW-0808">Transferase</keyword>
<dbReference type="Pfam" id="PF13439">
    <property type="entry name" value="Glyco_transf_4"/>
    <property type="match status" value="1"/>
</dbReference>
<gene>
    <name evidence="3" type="primary">bme6</name>
    <name evidence="3" type="ORF">DSM106972_041950</name>
</gene>
<evidence type="ECO:0000259" key="2">
    <source>
        <dbReference type="Pfam" id="PF13439"/>
    </source>
</evidence>
<organism evidence="3 4">
    <name type="scientific">Dulcicalothrix desertica PCC 7102</name>
    <dbReference type="NCBI Taxonomy" id="232991"/>
    <lineage>
        <taxon>Bacteria</taxon>
        <taxon>Bacillati</taxon>
        <taxon>Cyanobacteriota</taxon>
        <taxon>Cyanophyceae</taxon>
        <taxon>Nostocales</taxon>
        <taxon>Calotrichaceae</taxon>
        <taxon>Dulcicalothrix</taxon>
    </lineage>
</organism>
<dbReference type="InterPro" id="IPR001296">
    <property type="entry name" value="Glyco_trans_1"/>
</dbReference>
<dbReference type="Gene3D" id="3.40.50.2000">
    <property type="entry name" value="Glycogen Phosphorylase B"/>
    <property type="match status" value="2"/>
</dbReference>
<dbReference type="OrthoDB" id="433681at2"/>
<protein>
    <submittedName>
        <fullName evidence="3">Glycosyl transferase</fullName>
    </submittedName>
</protein>
<reference evidence="3" key="1">
    <citation type="submission" date="2018-12" db="EMBL/GenBank/DDBJ databases">
        <authorList>
            <person name="Will S."/>
            <person name="Neumann-Schaal M."/>
            <person name="Henke P."/>
        </authorList>
    </citation>
    <scope>NUCLEOTIDE SEQUENCE</scope>
    <source>
        <strain evidence="3">PCC 7102</strain>
    </source>
</reference>
<evidence type="ECO:0000313" key="4">
    <source>
        <dbReference type="Proteomes" id="UP000271624"/>
    </source>
</evidence>
<dbReference type="GO" id="GO:0016757">
    <property type="term" value="F:glycosyltransferase activity"/>
    <property type="evidence" value="ECO:0007669"/>
    <property type="project" value="InterPro"/>
</dbReference>
<dbReference type="PANTHER" id="PTHR12526">
    <property type="entry name" value="GLYCOSYLTRANSFERASE"/>
    <property type="match status" value="1"/>
</dbReference>
<accession>A0A433VET6</accession>
<dbReference type="EMBL" id="RSCL01000010">
    <property type="protein sequence ID" value="RUT04626.1"/>
    <property type="molecule type" value="Genomic_DNA"/>
</dbReference>
<dbReference type="RefSeq" id="WP_127082606.1">
    <property type="nucleotide sequence ID" value="NZ_RSCL01000010.1"/>
</dbReference>
<feature type="domain" description="Glycosyl transferase family 1" evidence="1">
    <location>
        <begin position="201"/>
        <end position="362"/>
    </location>
</feature>
<name>A0A433VET6_9CYAN</name>
<dbReference type="Proteomes" id="UP000271624">
    <property type="component" value="Unassembled WGS sequence"/>
</dbReference>
<reference evidence="3" key="2">
    <citation type="journal article" date="2019" name="Genome Biol. Evol.">
        <title>Day and night: Metabolic profiles and evolutionary relationships of six axenic non-marine cyanobacteria.</title>
        <authorList>
            <person name="Will S.E."/>
            <person name="Henke P."/>
            <person name="Boedeker C."/>
            <person name="Huang S."/>
            <person name="Brinkmann H."/>
            <person name="Rohde M."/>
            <person name="Jarek M."/>
            <person name="Friedl T."/>
            <person name="Seufert S."/>
            <person name="Schumacher M."/>
            <person name="Overmann J."/>
            <person name="Neumann-Schaal M."/>
            <person name="Petersen J."/>
        </authorList>
    </citation>
    <scope>NUCLEOTIDE SEQUENCE [LARGE SCALE GENOMIC DNA]</scope>
    <source>
        <strain evidence="3">PCC 7102</strain>
    </source>
</reference>
<evidence type="ECO:0000313" key="3">
    <source>
        <dbReference type="EMBL" id="RUT04626.1"/>
    </source>
</evidence>
<evidence type="ECO:0000259" key="1">
    <source>
        <dbReference type="Pfam" id="PF00534"/>
    </source>
</evidence>
<proteinExistence type="predicted"/>
<feature type="domain" description="Glycosyltransferase subfamily 4-like N-terminal" evidence="2">
    <location>
        <begin position="14"/>
        <end position="186"/>
    </location>
</feature>
<dbReference type="CDD" id="cd03821">
    <property type="entry name" value="GT4_Bme6-like"/>
    <property type="match status" value="1"/>
</dbReference>